<comment type="caution">
    <text evidence="1">The sequence shown here is derived from an EMBL/GenBank/DDBJ whole genome shotgun (WGS) entry which is preliminary data.</text>
</comment>
<dbReference type="Proteomes" id="UP001223978">
    <property type="component" value="Unassembled WGS sequence"/>
</dbReference>
<keyword evidence="2" id="KW-1185">Reference proteome</keyword>
<gene>
    <name evidence="1" type="ORF">QIS96_00935</name>
</gene>
<proteinExistence type="predicted"/>
<reference evidence="1 2" key="1">
    <citation type="submission" date="2023-05" db="EMBL/GenBank/DDBJ databases">
        <title>Draft genome sequence of Streptomyces sp. B-S-A6 isolated from a cave soil in Thailand.</title>
        <authorList>
            <person name="Chamroensaksri N."/>
            <person name="Muangham S."/>
        </authorList>
    </citation>
    <scope>NUCLEOTIDE SEQUENCE [LARGE SCALE GENOMIC DNA]</scope>
    <source>
        <strain evidence="1 2">B-S-A6</strain>
    </source>
</reference>
<organism evidence="1 2">
    <name type="scientific">Streptomyces cavernicola</name>
    <dbReference type="NCBI Taxonomy" id="3043613"/>
    <lineage>
        <taxon>Bacteria</taxon>
        <taxon>Bacillati</taxon>
        <taxon>Actinomycetota</taxon>
        <taxon>Actinomycetes</taxon>
        <taxon>Kitasatosporales</taxon>
        <taxon>Streptomycetaceae</taxon>
        <taxon>Streptomyces</taxon>
    </lineage>
</organism>
<accession>A0ABT6S2Y3</accession>
<protein>
    <submittedName>
        <fullName evidence="1">Uncharacterized protein</fullName>
    </submittedName>
</protein>
<name>A0ABT6S2Y3_9ACTN</name>
<sequence>MQLDSSGTWALLRELDDPDHMEFPRGHDHRAVRSRFEQLAAGLDRRFGCACEVDRGVQDASHHGRIDVPEAATRSGHCIAVIVSNFGGLVTVTLAPPGSLDEDEERALFHDDDRHRIQDELDALGYISVSPHLLETRYDGVSDLAAYRPGEVSTWWMRFFDYL</sequence>
<dbReference type="RefSeq" id="WP_282540360.1">
    <property type="nucleotide sequence ID" value="NZ_JASCIQ010000001.1"/>
</dbReference>
<dbReference type="EMBL" id="JASCIQ010000001">
    <property type="protein sequence ID" value="MDI3402403.1"/>
    <property type="molecule type" value="Genomic_DNA"/>
</dbReference>
<evidence type="ECO:0000313" key="1">
    <source>
        <dbReference type="EMBL" id="MDI3402403.1"/>
    </source>
</evidence>
<evidence type="ECO:0000313" key="2">
    <source>
        <dbReference type="Proteomes" id="UP001223978"/>
    </source>
</evidence>